<dbReference type="Pfam" id="PF00498">
    <property type="entry name" value="FHA"/>
    <property type="match status" value="1"/>
</dbReference>
<accession>A0A2W5T5F7</accession>
<feature type="region of interest" description="Disordered" evidence="1">
    <location>
        <begin position="1"/>
        <end position="20"/>
    </location>
</feature>
<comment type="caution">
    <text evidence="3">The sequence shown here is derived from an EMBL/GenBank/DDBJ whole genome shotgun (WGS) entry which is preliminary data.</text>
</comment>
<dbReference type="EMBL" id="QFQP01000016">
    <property type="protein sequence ID" value="PZR10729.1"/>
    <property type="molecule type" value="Genomic_DNA"/>
</dbReference>
<dbReference type="SMART" id="SM00240">
    <property type="entry name" value="FHA"/>
    <property type="match status" value="1"/>
</dbReference>
<dbReference type="InterPro" id="IPR008984">
    <property type="entry name" value="SMAD_FHA_dom_sf"/>
</dbReference>
<dbReference type="SUPFAM" id="SSF49879">
    <property type="entry name" value="SMAD/FHA domain"/>
    <property type="match status" value="1"/>
</dbReference>
<organism evidence="3 4">
    <name type="scientific">Archangium gephyra</name>
    <dbReference type="NCBI Taxonomy" id="48"/>
    <lineage>
        <taxon>Bacteria</taxon>
        <taxon>Pseudomonadati</taxon>
        <taxon>Myxococcota</taxon>
        <taxon>Myxococcia</taxon>
        <taxon>Myxococcales</taxon>
        <taxon>Cystobacterineae</taxon>
        <taxon>Archangiaceae</taxon>
        <taxon>Archangium</taxon>
    </lineage>
</organism>
<proteinExistence type="predicted"/>
<dbReference type="NCBIfam" id="TIGR02996">
    <property type="entry name" value="rpt_mate_G_obs"/>
    <property type="match status" value="1"/>
</dbReference>
<protein>
    <recommendedName>
        <fullName evidence="2">FHA domain-containing protein</fullName>
    </recommendedName>
</protein>
<evidence type="ECO:0000313" key="3">
    <source>
        <dbReference type="EMBL" id="PZR10729.1"/>
    </source>
</evidence>
<reference evidence="3 4" key="1">
    <citation type="submission" date="2017-08" db="EMBL/GenBank/DDBJ databases">
        <title>Infants hospitalized years apart are colonized by the same room-sourced microbial strains.</title>
        <authorList>
            <person name="Brooks B."/>
            <person name="Olm M.R."/>
            <person name="Firek B.A."/>
            <person name="Baker R."/>
            <person name="Thomas B.C."/>
            <person name="Morowitz M.J."/>
            <person name="Banfield J.F."/>
        </authorList>
    </citation>
    <scope>NUCLEOTIDE SEQUENCE [LARGE SCALE GENOMIC DNA]</scope>
    <source>
        <strain evidence="3">S2_003_000_R2_14</strain>
    </source>
</reference>
<dbReference type="Proteomes" id="UP000249061">
    <property type="component" value="Unassembled WGS sequence"/>
</dbReference>
<dbReference type="InterPro" id="IPR050923">
    <property type="entry name" value="Cell_Proc_Reg/RNA_Proc"/>
</dbReference>
<dbReference type="PANTHER" id="PTHR23308">
    <property type="entry name" value="NUCLEAR INHIBITOR OF PROTEIN PHOSPHATASE-1"/>
    <property type="match status" value="1"/>
</dbReference>
<sequence>MRAWLEREAPPGDDISLPDGSGTIVFGRSPRSTYVIDDRLLSQQHCEVAFSNGFWRVRDLGTTTGTRINGSPITSSRALFPGDRIQFGDVVLRYCSDAPTEEPETLDAIIRAPDDATAWLVYADHLQERGDPLGERIARAHAGQRIEHMTWLASLWDSFVAGEIEIDWHFGFIRRATLRTAAGRMQPNWREQLATLLNLRIGKFVRAITIDLPRLQGLTLLHLPEELVKAQQYLAALPALPTSLERVSLGYHVAQPAGGDIEVSSELMLRVPRLRGTTVYQRANAVRLRVVNVSPGVKLSGIEGSRVLTGGTRLRRGERGTLFLEAAPGIPFLADGNPCYFSFNQGRAQLYCGRMRGEVRVNNRIDSLFELMPDDVIDVQGAARFRLELVP</sequence>
<dbReference type="AlphaFoldDB" id="A0A2W5T5F7"/>
<dbReference type="InterPro" id="IPR014338">
    <property type="entry name" value="CHP02996_rpt-companion-dom"/>
</dbReference>
<name>A0A2W5T5F7_9BACT</name>
<feature type="compositionally biased region" description="Basic and acidic residues" evidence="1">
    <location>
        <begin position="1"/>
        <end position="10"/>
    </location>
</feature>
<dbReference type="InterPro" id="IPR000253">
    <property type="entry name" value="FHA_dom"/>
</dbReference>
<dbReference type="CDD" id="cd00060">
    <property type="entry name" value="FHA"/>
    <property type="match status" value="1"/>
</dbReference>
<dbReference type="Gene3D" id="2.60.200.20">
    <property type="match status" value="1"/>
</dbReference>
<evidence type="ECO:0000259" key="2">
    <source>
        <dbReference type="PROSITE" id="PS50006"/>
    </source>
</evidence>
<evidence type="ECO:0000256" key="1">
    <source>
        <dbReference type="SAM" id="MobiDB-lite"/>
    </source>
</evidence>
<feature type="domain" description="FHA" evidence="2">
    <location>
        <begin position="24"/>
        <end position="73"/>
    </location>
</feature>
<evidence type="ECO:0000313" key="4">
    <source>
        <dbReference type="Proteomes" id="UP000249061"/>
    </source>
</evidence>
<gene>
    <name evidence="3" type="ORF">DI536_18780</name>
</gene>
<dbReference type="PROSITE" id="PS50006">
    <property type="entry name" value="FHA_DOMAIN"/>
    <property type="match status" value="1"/>
</dbReference>